<organism evidence="2 3">
    <name type="scientific">Nocardia fluminea</name>
    <dbReference type="NCBI Taxonomy" id="134984"/>
    <lineage>
        <taxon>Bacteria</taxon>
        <taxon>Bacillati</taxon>
        <taxon>Actinomycetota</taxon>
        <taxon>Actinomycetes</taxon>
        <taxon>Mycobacteriales</taxon>
        <taxon>Nocardiaceae</taxon>
        <taxon>Nocardia</taxon>
    </lineage>
</organism>
<name>A0A2N3VG44_9NOCA</name>
<evidence type="ECO:0000256" key="1">
    <source>
        <dbReference type="SAM" id="Coils"/>
    </source>
</evidence>
<feature type="coiled-coil region" evidence="1">
    <location>
        <begin position="366"/>
        <end position="393"/>
    </location>
</feature>
<dbReference type="OrthoDB" id="9818597at2"/>
<dbReference type="Proteomes" id="UP000233766">
    <property type="component" value="Unassembled WGS sequence"/>
</dbReference>
<dbReference type="RefSeq" id="WP_143876076.1">
    <property type="nucleotide sequence ID" value="NZ_PJMW01000002.1"/>
</dbReference>
<protein>
    <submittedName>
        <fullName evidence="2">Uncharacterized protein</fullName>
    </submittedName>
</protein>
<keyword evidence="1" id="KW-0175">Coiled coil</keyword>
<sequence length="476" mass="52846">MSGVSFSVAVRAFCPVERGGSGADPGPLVSITASVAVTATGTVHMHDCRSLGKAKPRRYTFAELTAAGVQRTCKTCRVDERVPLTKEQSAYATTATKEWRRTESIRQEAEQLRKRRTELKSRIERADDQLDSLTRGWDRERLPQGSWPPASTATTATGPCNELLRDTEPIAFCEAVAVAAYDADAGTLILRCPVDSDHDPFMLREQAKNLVAHGHPHRAARGFDLWLSWQADRSAAFAALEAIERQYADVLPLHPIPNCAVCGDPLQMHRTREEEIWFCPGVEGQRRHLVRRDKRDDPTSASRAVEYLVGHFLQSLRRPAYGQLWPFALSPTSQLGDESLNPDPELLERNHERLLTTIAVVDGAGLAADDADLEDMRRQCQQLLEAVETLQVDGSAYGVLEPAVAVGATPSKIQQWLLIETLTLGAEGPPKVTFTLDRPDVRERLEIAGLRHAISAAREWADQREQELHAREKHQP</sequence>
<gene>
    <name evidence="2" type="ORF">ATK86_5008</name>
</gene>
<accession>A0A2N3VG44</accession>
<dbReference type="AlphaFoldDB" id="A0A2N3VG44"/>
<proteinExistence type="predicted"/>
<comment type="caution">
    <text evidence="2">The sequence shown here is derived from an EMBL/GenBank/DDBJ whole genome shotgun (WGS) entry which is preliminary data.</text>
</comment>
<dbReference type="EMBL" id="PJMW01000002">
    <property type="protein sequence ID" value="PKV80577.1"/>
    <property type="molecule type" value="Genomic_DNA"/>
</dbReference>
<reference evidence="2 3" key="1">
    <citation type="submission" date="2017-12" db="EMBL/GenBank/DDBJ databases">
        <title>Sequencing the genomes of 1000 Actinobacteria strains.</title>
        <authorList>
            <person name="Klenk H.-P."/>
        </authorList>
    </citation>
    <scope>NUCLEOTIDE SEQUENCE [LARGE SCALE GENOMIC DNA]</scope>
    <source>
        <strain evidence="2 3">DSM 44489</strain>
    </source>
</reference>
<evidence type="ECO:0000313" key="2">
    <source>
        <dbReference type="EMBL" id="PKV80577.1"/>
    </source>
</evidence>
<evidence type="ECO:0000313" key="3">
    <source>
        <dbReference type="Proteomes" id="UP000233766"/>
    </source>
</evidence>
<keyword evidence="3" id="KW-1185">Reference proteome</keyword>
<feature type="coiled-coil region" evidence="1">
    <location>
        <begin position="102"/>
        <end position="136"/>
    </location>
</feature>